<evidence type="ECO:0000256" key="1">
    <source>
        <dbReference type="SAM" id="Phobius"/>
    </source>
</evidence>
<dbReference type="Proteomes" id="UP001596114">
    <property type="component" value="Unassembled WGS sequence"/>
</dbReference>
<name>A0ABW0QLM1_9GAMM</name>
<protein>
    <submittedName>
        <fullName evidence="2">Uncharacterized protein</fullName>
    </submittedName>
</protein>
<evidence type="ECO:0000313" key="3">
    <source>
        <dbReference type="Proteomes" id="UP001596114"/>
    </source>
</evidence>
<reference evidence="3" key="1">
    <citation type="journal article" date="2019" name="Int. J. Syst. Evol. Microbiol.">
        <title>The Global Catalogue of Microorganisms (GCM) 10K type strain sequencing project: providing services to taxonomists for standard genome sequencing and annotation.</title>
        <authorList>
            <consortium name="The Broad Institute Genomics Platform"/>
            <consortium name="The Broad Institute Genome Sequencing Center for Infectious Disease"/>
            <person name="Wu L."/>
            <person name="Ma J."/>
        </authorList>
    </citation>
    <scope>NUCLEOTIDE SEQUENCE [LARGE SCALE GENOMIC DNA]</scope>
    <source>
        <strain evidence="3">CGMCC 1.16619</strain>
    </source>
</reference>
<sequence>MSKIELIDPRQPLSGQLLEALRYPFRAAALPALAAFTLAHYLGLLPVAGWLLELVIWAATYLYALECLRHSADGFAQPPEFAEPGHGGWALVAILLWSTVLTLLVKLNFGGGGWLVTALMAVSLPAIAMSLALDGSVAHALNPLTWLQVMSRFGLPYLLLIGVQLLIALIVGMTQHGAEIILPRLLALPLFYFVANYATLFNFHLMGVLIHQRHEQFGMQPQARVLATQNHQDDDRDLLDEVEALAREQPRAALDLLVPRLRDRAAPASLHLAYRRLLKQQGLRDALLVHGQIWIAALIAQGESRRALGVLQECIGLDADFLPDDPRSCGELADLAARLGMSRMALQLGRGYLAHWPRDPQAPHYGLLSARLLGEQPEQRAEAMRLLGQLASAWPGHPLQPAMQAAARQLDDSTVPPR</sequence>
<proteinExistence type="predicted"/>
<keyword evidence="3" id="KW-1185">Reference proteome</keyword>
<keyword evidence="1" id="KW-0472">Membrane</keyword>
<feature type="transmembrane region" description="Helical" evidence="1">
    <location>
        <begin position="186"/>
        <end position="210"/>
    </location>
</feature>
<dbReference type="EMBL" id="JBHSNF010000001">
    <property type="protein sequence ID" value="MFC5525560.1"/>
    <property type="molecule type" value="Genomic_DNA"/>
</dbReference>
<comment type="caution">
    <text evidence="2">The sequence shown here is derived from an EMBL/GenBank/DDBJ whole genome shotgun (WGS) entry which is preliminary data.</text>
</comment>
<keyword evidence="1" id="KW-1133">Transmembrane helix</keyword>
<evidence type="ECO:0000313" key="2">
    <source>
        <dbReference type="EMBL" id="MFC5525560.1"/>
    </source>
</evidence>
<feature type="transmembrane region" description="Helical" evidence="1">
    <location>
        <begin position="47"/>
        <end position="65"/>
    </location>
</feature>
<keyword evidence="1" id="KW-0812">Transmembrane</keyword>
<gene>
    <name evidence="2" type="ORF">ACFPPA_07370</name>
</gene>
<feature type="transmembrane region" description="Helical" evidence="1">
    <location>
        <begin position="86"/>
        <end position="105"/>
    </location>
</feature>
<accession>A0ABW0QLM1</accession>
<dbReference type="RefSeq" id="WP_377318758.1">
    <property type="nucleotide sequence ID" value="NZ_JBHSNF010000001.1"/>
</dbReference>
<organism evidence="2 3">
    <name type="scientific">Rhodanobacter ginsengisoli</name>
    <dbReference type="NCBI Taxonomy" id="418646"/>
    <lineage>
        <taxon>Bacteria</taxon>
        <taxon>Pseudomonadati</taxon>
        <taxon>Pseudomonadota</taxon>
        <taxon>Gammaproteobacteria</taxon>
        <taxon>Lysobacterales</taxon>
        <taxon>Rhodanobacteraceae</taxon>
        <taxon>Rhodanobacter</taxon>
    </lineage>
</organism>
<feature type="transmembrane region" description="Helical" evidence="1">
    <location>
        <begin position="111"/>
        <end position="133"/>
    </location>
</feature>
<feature type="transmembrane region" description="Helical" evidence="1">
    <location>
        <begin position="154"/>
        <end position="174"/>
    </location>
</feature>